<accession>A0ABP6ZQ00</accession>
<protein>
    <recommendedName>
        <fullName evidence="1">Transposase IS4 N-terminal domain-containing protein</fullName>
    </recommendedName>
</protein>
<keyword evidence="3" id="KW-1185">Reference proteome</keyword>
<dbReference type="EMBL" id="BAABDQ010000053">
    <property type="protein sequence ID" value="GAA3615542.1"/>
    <property type="molecule type" value="Genomic_DNA"/>
</dbReference>
<evidence type="ECO:0000313" key="3">
    <source>
        <dbReference type="Proteomes" id="UP001500630"/>
    </source>
</evidence>
<dbReference type="Proteomes" id="UP001500630">
    <property type="component" value="Unassembled WGS sequence"/>
</dbReference>
<dbReference type="InterPro" id="IPR024473">
    <property type="entry name" value="Transposases_IS4_N"/>
</dbReference>
<gene>
    <name evidence="2" type="ORF">GCM10022419_121030</name>
</gene>
<name>A0ABP6ZQ00_9ACTN</name>
<comment type="caution">
    <text evidence="2">The sequence shown here is derived from an EMBL/GenBank/DDBJ whole genome shotgun (WGS) entry which is preliminary data.</text>
</comment>
<feature type="domain" description="Transposase IS4 N-terminal" evidence="1">
    <location>
        <begin position="27"/>
        <end position="108"/>
    </location>
</feature>
<organism evidence="2 3">
    <name type="scientific">Nonomuraea rosea</name>
    <dbReference type="NCBI Taxonomy" id="638574"/>
    <lineage>
        <taxon>Bacteria</taxon>
        <taxon>Bacillati</taxon>
        <taxon>Actinomycetota</taxon>
        <taxon>Actinomycetes</taxon>
        <taxon>Streptosporangiales</taxon>
        <taxon>Streptosporangiaceae</taxon>
        <taxon>Nonomuraea</taxon>
    </lineage>
</organism>
<dbReference type="Pfam" id="PF13006">
    <property type="entry name" value="Nterm_IS4"/>
    <property type="match status" value="1"/>
</dbReference>
<dbReference type="RefSeq" id="WP_425570652.1">
    <property type="nucleotide sequence ID" value="NZ_BAABDQ010000053.1"/>
</dbReference>
<reference evidence="3" key="1">
    <citation type="journal article" date="2019" name="Int. J. Syst. Evol. Microbiol.">
        <title>The Global Catalogue of Microorganisms (GCM) 10K type strain sequencing project: providing services to taxonomists for standard genome sequencing and annotation.</title>
        <authorList>
            <consortium name="The Broad Institute Genomics Platform"/>
            <consortium name="The Broad Institute Genome Sequencing Center for Infectious Disease"/>
            <person name="Wu L."/>
            <person name="Ma J."/>
        </authorList>
    </citation>
    <scope>NUCLEOTIDE SEQUENCE [LARGE SCALE GENOMIC DNA]</scope>
    <source>
        <strain evidence="3">JCM 17326</strain>
    </source>
</reference>
<proteinExistence type="predicted"/>
<evidence type="ECO:0000259" key="1">
    <source>
        <dbReference type="Pfam" id="PF13006"/>
    </source>
</evidence>
<evidence type="ECO:0000313" key="2">
    <source>
        <dbReference type="EMBL" id="GAA3615542.1"/>
    </source>
</evidence>
<sequence>MTLAAAIICWRRLVQWRSGSVDGADPRQVQDAAIAAHECRERRVRKLPAHVVVYLLIALCLFPDNNYEEVTEKLTGMLAFIPGSRWQPPTRGAVTQARRRLGAEPARRCSSRWPAQPTLLRQRVLGSAIGG</sequence>